<evidence type="ECO:0000313" key="2">
    <source>
        <dbReference type="EMBL" id="MBB4701873.1"/>
    </source>
</evidence>
<organism evidence="2 3">
    <name type="scientific">Sphaerisporangium siamense</name>
    <dbReference type="NCBI Taxonomy" id="795645"/>
    <lineage>
        <taxon>Bacteria</taxon>
        <taxon>Bacillati</taxon>
        <taxon>Actinomycetota</taxon>
        <taxon>Actinomycetes</taxon>
        <taxon>Streptosporangiales</taxon>
        <taxon>Streptosporangiaceae</taxon>
        <taxon>Sphaerisporangium</taxon>
    </lineage>
</organism>
<evidence type="ECO:0000313" key="3">
    <source>
        <dbReference type="Proteomes" id="UP000542210"/>
    </source>
</evidence>
<reference evidence="2 3" key="1">
    <citation type="submission" date="2020-08" db="EMBL/GenBank/DDBJ databases">
        <title>Sequencing the genomes of 1000 actinobacteria strains.</title>
        <authorList>
            <person name="Klenk H.-P."/>
        </authorList>
    </citation>
    <scope>NUCLEOTIDE SEQUENCE [LARGE SCALE GENOMIC DNA]</scope>
    <source>
        <strain evidence="2 3">DSM 45784</strain>
    </source>
</reference>
<sequence length="481" mass="52072">MPNLAALLGAGASAPVDCTWPAHTAPGWSSFVTGRRPGGHGVYQFFDTQDPGYGAHIVGSSDLGCSSAWDWLAAQGWSLGLVNVPMSHPPRDLPGYQITWPLQQTIRYCRPAGLLAELARNGVHFQSDLATMFRGDLGYLDEAVANVEARVRSLEYLMTAHPTDLVMAVLTEADRVCHHYWHFWDPGHPRHAPAPEGSGWDEAIERIYGALDDGVGRLLDMVGDETSIVVASDHGLGVGRYGVAVHRLLEDAGLLATVPAGGARDGGQASWFAGARRSVDFGRTRVYMPVPGSYGLNVNLAGRQRDGVVAERDRAAVLAEAAALLEDLRPPGRDGLPVFSAVVPRDVVYPGVNVGRAPDLLLVPRDESVLPIPDLEGPVWRPSWQTGLHRYQGMWIHRSPRVTPGRLAEPVRIVDLLPTLLAELGASWPDSIDGHPVPVVRERHARPLGPLAEDEVVAPAPAGPTEEDQYTSQRLREMGYL</sequence>
<dbReference type="InterPro" id="IPR002591">
    <property type="entry name" value="Phosphodiest/P_Trfase"/>
</dbReference>
<comment type="caution">
    <text evidence="2">The sequence shown here is derived from an EMBL/GenBank/DDBJ whole genome shotgun (WGS) entry which is preliminary data.</text>
</comment>
<protein>
    <submittedName>
        <fullName evidence="2">Putative AlkP superfamily phosphohydrolase/phosphomutase</fullName>
    </submittedName>
</protein>
<dbReference type="Gene3D" id="3.40.720.10">
    <property type="entry name" value="Alkaline Phosphatase, subunit A"/>
    <property type="match status" value="2"/>
</dbReference>
<dbReference type="AlphaFoldDB" id="A0A7W7G8J9"/>
<name>A0A7W7G8J9_9ACTN</name>
<evidence type="ECO:0000256" key="1">
    <source>
        <dbReference type="SAM" id="MobiDB-lite"/>
    </source>
</evidence>
<gene>
    <name evidence="2" type="ORF">BJ982_003417</name>
</gene>
<keyword evidence="2" id="KW-0378">Hydrolase</keyword>
<dbReference type="GO" id="GO:0016787">
    <property type="term" value="F:hydrolase activity"/>
    <property type="evidence" value="ECO:0007669"/>
    <property type="project" value="UniProtKB-KW"/>
</dbReference>
<feature type="region of interest" description="Disordered" evidence="1">
    <location>
        <begin position="450"/>
        <end position="473"/>
    </location>
</feature>
<dbReference type="Proteomes" id="UP000542210">
    <property type="component" value="Unassembled WGS sequence"/>
</dbReference>
<proteinExistence type="predicted"/>
<keyword evidence="3" id="KW-1185">Reference proteome</keyword>
<dbReference type="EMBL" id="JACHND010000001">
    <property type="protein sequence ID" value="MBB4701873.1"/>
    <property type="molecule type" value="Genomic_DNA"/>
</dbReference>
<dbReference type="Pfam" id="PF01663">
    <property type="entry name" value="Phosphodiest"/>
    <property type="match status" value="1"/>
</dbReference>
<dbReference type="SUPFAM" id="SSF53649">
    <property type="entry name" value="Alkaline phosphatase-like"/>
    <property type="match status" value="1"/>
</dbReference>
<accession>A0A7W7G8J9</accession>
<dbReference type="InterPro" id="IPR017850">
    <property type="entry name" value="Alkaline_phosphatase_core_sf"/>
</dbReference>